<sequence>MILMDENTSNPPILDYVSLLRHKKGKSPFVESSQGLKVIDIEVLKERFTTPLTKITKQEIKIDLTEASLPQRRTIDGFDPKDYKLMAKAGYNFTTHTEFKSLKVHEQPELSSIQKKLLWEEHAIPKSRKGLGYKLPKPIRITRKGKEKVVDNNHITVEKVDIMEEKEGGSQRTSAFDRIRSHVARAPVFERLSMTESERKGHQSTSSLN</sequence>
<dbReference type="Proteomes" id="UP000321947">
    <property type="component" value="Unassembled WGS sequence"/>
</dbReference>
<name>A0A5D3BTJ8_CUCMM</name>
<dbReference type="AlphaFoldDB" id="A0A5D3BTJ8"/>
<dbReference type="EMBL" id="SSTD01015580">
    <property type="protein sequence ID" value="TYK02505.1"/>
    <property type="molecule type" value="Genomic_DNA"/>
</dbReference>
<proteinExistence type="predicted"/>
<evidence type="ECO:0000313" key="1">
    <source>
        <dbReference type="EMBL" id="TYK02505.1"/>
    </source>
</evidence>
<reference evidence="1 2" key="1">
    <citation type="submission" date="2019-08" db="EMBL/GenBank/DDBJ databases">
        <title>Draft genome sequences of two oriental melons (Cucumis melo L. var makuwa).</title>
        <authorList>
            <person name="Kwon S.-Y."/>
        </authorList>
    </citation>
    <scope>NUCLEOTIDE SEQUENCE [LARGE SCALE GENOMIC DNA]</scope>
    <source>
        <strain evidence="2">cv. Chang Bougi</strain>
        <tissue evidence="1">Leaf</tissue>
    </source>
</reference>
<gene>
    <name evidence="1" type="ORF">E5676_scaffold784G00300</name>
</gene>
<evidence type="ECO:0000313" key="2">
    <source>
        <dbReference type="Proteomes" id="UP000321947"/>
    </source>
</evidence>
<comment type="caution">
    <text evidence="1">The sequence shown here is derived from an EMBL/GenBank/DDBJ whole genome shotgun (WGS) entry which is preliminary data.</text>
</comment>
<organism evidence="1 2">
    <name type="scientific">Cucumis melo var. makuwa</name>
    <name type="common">Oriental melon</name>
    <dbReference type="NCBI Taxonomy" id="1194695"/>
    <lineage>
        <taxon>Eukaryota</taxon>
        <taxon>Viridiplantae</taxon>
        <taxon>Streptophyta</taxon>
        <taxon>Embryophyta</taxon>
        <taxon>Tracheophyta</taxon>
        <taxon>Spermatophyta</taxon>
        <taxon>Magnoliopsida</taxon>
        <taxon>eudicotyledons</taxon>
        <taxon>Gunneridae</taxon>
        <taxon>Pentapetalae</taxon>
        <taxon>rosids</taxon>
        <taxon>fabids</taxon>
        <taxon>Cucurbitales</taxon>
        <taxon>Cucurbitaceae</taxon>
        <taxon>Benincaseae</taxon>
        <taxon>Cucumis</taxon>
    </lineage>
</organism>
<accession>A0A5D3BTJ8</accession>
<protein>
    <submittedName>
        <fullName evidence="1">Gypsy-like retrotransposase</fullName>
    </submittedName>
</protein>